<evidence type="ECO:0000313" key="3">
    <source>
        <dbReference type="Proteomes" id="UP000030645"/>
    </source>
</evidence>
<name>W9QS02_9ROSA</name>
<proteinExistence type="predicted"/>
<keyword evidence="1" id="KW-0732">Signal</keyword>
<feature type="chain" id="PRO_5004932125" evidence="1">
    <location>
        <begin position="27"/>
        <end position="200"/>
    </location>
</feature>
<gene>
    <name evidence="2" type="ORF">L484_024630</name>
</gene>
<dbReference type="EMBL" id="KE344061">
    <property type="protein sequence ID" value="EXB52080.1"/>
    <property type="molecule type" value="Genomic_DNA"/>
</dbReference>
<keyword evidence="3" id="KW-1185">Reference proteome</keyword>
<feature type="signal peptide" evidence="1">
    <location>
        <begin position="1"/>
        <end position="26"/>
    </location>
</feature>
<sequence length="200" mass="22922">MGGRERLAGVLLDPWWWLWRIGVCRSGDGGGGCWVYLVGRRRDGRCDLPLSDRLWDGGSYLVGLETDGVIFHGQAFKRGILREFGNLRNVCKLFEFYLRASHGSLSSDGGVEKKLIRKEKDGWKIDYSGEKPAMPLLDSVNYAVHMTNLCTQGLEQLAAELRADIVRTHSIEDRWASQFQLRSWVNLFFFFFFPFKMCTT</sequence>
<dbReference type="Proteomes" id="UP000030645">
    <property type="component" value="Unassembled WGS sequence"/>
</dbReference>
<accession>W9QS02</accession>
<evidence type="ECO:0000313" key="2">
    <source>
        <dbReference type="EMBL" id="EXB52080.1"/>
    </source>
</evidence>
<protein>
    <submittedName>
        <fullName evidence="2">Uncharacterized protein</fullName>
    </submittedName>
</protein>
<dbReference type="AlphaFoldDB" id="W9QS02"/>
<reference evidence="3" key="1">
    <citation type="submission" date="2013-01" db="EMBL/GenBank/DDBJ databases">
        <title>Draft Genome Sequence of a Mulberry Tree, Morus notabilis C.K. Schneid.</title>
        <authorList>
            <person name="He N."/>
            <person name="Zhao S."/>
        </authorList>
    </citation>
    <scope>NUCLEOTIDE SEQUENCE</scope>
</reference>
<organism evidence="2 3">
    <name type="scientific">Morus notabilis</name>
    <dbReference type="NCBI Taxonomy" id="981085"/>
    <lineage>
        <taxon>Eukaryota</taxon>
        <taxon>Viridiplantae</taxon>
        <taxon>Streptophyta</taxon>
        <taxon>Embryophyta</taxon>
        <taxon>Tracheophyta</taxon>
        <taxon>Spermatophyta</taxon>
        <taxon>Magnoliopsida</taxon>
        <taxon>eudicotyledons</taxon>
        <taxon>Gunneridae</taxon>
        <taxon>Pentapetalae</taxon>
        <taxon>rosids</taxon>
        <taxon>fabids</taxon>
        <taxon>Rosales</taxon>
        <taxon>Moraceae</taxon>
        <taxon>Moreae</taxon>
        <taxon>Morus</taxon>
    </lineage>
</organism>
<dbReference type="STRING" id="981085.W9QS02"/>
<evidence type="ECO:0000256" key="1">
    <source>
        <dbReference type="SAM" id="SignalP"/>
    </source>
</evidence>